<reference evidence="4 5" key="1">
    <citation type="submission" date="2011-08" db="EMBL/GenBank/DDBJ databases">
        <title>Complete sequence of Thermoanaerobacter wiegelii Rt8.B1.</title>
        <authorList>
            <consortium name="US DOE Joint Genome Institute"/>
            <person name="Lucas S."/>
            <person name="Han J."/>
            <person name="Lapidus A."/>
            <person name="Cheng J.-F."/>
            <person name="Goodwin L."/>
            <person name="Pitluck S."/>
            <person name="Peters L."/>
            <person name="Mikhailova N."/>
            <person name="Zeytun A."/>
            <person name="Daligault H."/>
            <person name="Detter J.C."/>
            <person name="Han C."/>
            <person name="Tapia R."/>
            <person name="Land M."/>
            <person name="Hauser L."/>
            <person name="Kyrpides N."/>
            <person name="Ivanova N."/>
            <person name="Pagani I."/>
            <person name="Hemme C."/>
            <person name="Woyke T."/>
        </authorList>
    </citation>
    <scope>NUCLEOTIDE SEQUENCE [LARGE SCALE GENOMIC DNA]</scope>
    <source>
        <strain evidence="4 5">Rt8.B1</strain>
    </source>
</reference>
<name>G2MVX5_9THEO</name>
<feature type="compositionally biased region" description="Polar residues" evidence="1">
    <location>
        <begin position="294"/>
        <end position="313"/>
    </location>
</feature>
<feature type="region of interest" description="Disordered" evidence="1">
    <location>
        <begin position="219"/>
        <end position="375"/>
    </location>
</feature>
<sequence length="375" mass="43067">MTEKGEFKCLKNLQNVDIGETIELNENFLALRHTAKILIAASLLLALIFTIINFKSPEVYAYVYIDINPSIEVLIDKNAKIISANPLNEDGKKILKNLSYKGLDITTFINQTVKESQKLGFLKEEDTIVITTVNIKNSHVINEDIQKAINDIKKTNAKIQIETLKSNEVQREEAKKEKTSPGRLILWEKAKNEGINIPKDKLNSPEFFKELKQAYTKIKEKQDEKKMNTTSQDSKDKDIPKVKITTDKPAKINTKDLYKEEPTQTIKNVKKEEAKNQNKSTKKDENIDNKPTQKDSGATENTESKKSNTNNVFDQKEENKVKTNSDNKELNNSDKSLDKSFDKNPYKNVKEIENYAQKDDKNSEKYNEKMREVKD</sequence>
<evidence type="ECO:0000313" key="4">
    <source>
        <dbReference type="EMBL" id="AEM77638.1"/>
    </source>
</evidence>
<evidence type="ECO:0000256" key="2">
    <source>
        <dbReference type="SAM" id="Phobius"/>
    </source>
</evidence>
<evidence type="ECO:0000313" key="5">
    <source>
        <dbReference type="Proteomes" id="UP000008276"/>
    </source>
</evidence>
<organism evidence="4 5">
    <name type="scientific">Thermoanaerobacter wiegelii Rt8.B1</name>
    <dbReference type="NCBI Taxonomy" id="697303"/>
    <lineage>
        <taxon>Bacteria</taxon>
        <taxon>Bacillati</taxon>
        <taxon>Bacillota</taxon>
        <taxon>Clostridia</taxon>
        <taxon>Thermoanaerobacterales</taxon>
        <taxon>Thermoanaerobacteraceae</taxon>
        <taxon>Thermoanaerobacter</taxon>
    </lineage>
</organism>
<keyword evidence="5" id="KW-1185">Reference proteome</keyword>
<feature type="domain" description="Anti-sigma factor RsgI-like middle" evidence="3">
    <location>
        <begin position="60"/>
        <end position="189"/>
    </location>
</feature>
<dbReference type="HOGENOM" id="CLU_062629_0_0_9"/>
<feature type="compositionally biased region" description="Basic and acidic residues" evidence="1">
    <location>
        <begin position="219"/>
        <end position="262"/>
    </location>
</feature>
<proteinExistence type="predicted"/>
<keyword evidence="2" id="KW-1133">Transmembrane helix</keyword>
<dbReference type="STRING" id="697303.Thewi_0128"/>
<accession>G2MVX5</accession>
<feature type="compositionally biased region" description="Basic and acidic residues" evidence="1">
    <location>
        <begin position="314"/>
        <end position="375"/>
    </location>
</feature>
<dbReference type="KEGG" id="twi:Thewi_0128"/>
<dbReference type="EMBL" id="CP002991">
    <property type="protein sequence ID" value="AEM77638.1"/>
    <property type="molecule type" value="Genomic_DNA"/>
</dbReference>
<dbReference type="eggNOG" id="ENOG5032YNU">
    <property type="taxonomic scope" value="Bacteria"/>
</dbReference>
<protein>
    <recommendedName>
        <fullName evidence="3">Anti-sigma factor RsgI-like middle domain-containing protein</fullName>
    </recommendedName>
</protein>
<dbReference type="AlphaFoldDB" id="G2MVX5"/>
<gene>
    <name evidence="4" type="ORF">Thewi_0128</name>
</gene>
<dbReference type="RefSeq" id="WP_014062045.1">
    <property type="nucleotide sequence ID" value="NC_015958.1"/>
</dbReference>
<keyword evidence="2" id="KW-0812">Transmembrane</keyword>
<evidence type="ECO:0000256" key="1">
    <source>
        <dbReference type="SAM" id="MobiDB-lite"/>
    </source>
</evidence>
<dbReference type="Pfam" id="PF23750">
    <property type="entry name" value="RsgI_M"/>
    <property type="match status" value="1"/>
</dbReference>
<feature type="transmembrane region" description="Helical" evidence="2">
    <location>
        <begin position="37"/>
        <end position="54"/>
    </location>
</feature>
<dbReference type="InterPro" id="IPR055431">
    <property type="entry name" value="RsgI_M"/>
</dbReference>
<evidence type="ECO:0000259" key="3">
    <source>
        <dbReference type="Pfam" id="PF23750"/>
    </source>
</evidence>
<dbReference type="Proteomes" id="UP000008276">
    <property type="component" value="Chromosome"/>
</dbReference>
<keyword evidence="2" id="KW-0472">Membrane</keyword>
<feature type="compositionally biased region" description="Basic and acidic residues" evidence="1">
    <location>
        <begin position="269"/>
        <end position="293"/>
    </location>
</feature>